<keyword evidence="15" id="KW-1185">Reference proteome</keyword>
<dbReference type="RefSeq" id="WP_092732246.1">
    <property type="nucleotide sequence ID" value="NZ_FMXE01000028.1"/>
</dbReference>
<keyword evidence="8 12" id="KW-0051">Antiviral defense</keyword>
<feature type="binding site" evidence="12">
    <location>
        <position position="689"/>
    </location>
    <ligand>
        <name>Mg(2+)</name>
        <dbReference type="ChEBI" id="CHEBI:18420"/>
        <label>2</label>
    </ligand>
</feature>
<dbReference type="InterPro" id="IPR036397">
    <property type="entry name" value="RNaseH_sf"/>
</dbReference>
<dbReference type="GO" id="GO:0043571">
    <property type="term" value="P:maintenance of CRISPR repeat elements"/>
    <property type="evidence" value="ECO:0007669"/>
    <property type="project" value="UniProtKB-UniRule"/>
</dbReference>
<feature type="domain" description="HNH Cas9-type" evidence="13">
    <location>
        <begin position="693"/>
        <end position="850"/>
    </location>
</feature>
<comment type="function">
    <text evidence="12">CRISPR (clustered regularly interspaced short palindromic repeat) is an adaptive immune system that provides protection against mobile genetic elements (viruses, transposable elements and conjugative plasmids). CRISPR clusters contain spacers, sequences complementary to antecedent mobile elements, and target invading nucleic acids. CRISPR clusters are transcribed and processed into CRISPR RNA (crRNA). In type II CRISPR systems correct processing of pre-crRNA requires a trans-encoded small RNA (tracrRNA), endogenous ribonuclease 3 (rnc) and this protein. The tracrRNA serves as a guide for ribonuclease 3-aided processing of pre-crRNA. Subsequently Cas9/crRNA/tracrRNA endonucleolytically cleaves linear or circular dsDNA target complementary to the spacer; Cas9 is inactive in the absence of the 2 guide RNAs (gRNA). Cas9 recognizes the protospacer adjacent motif (PAM) in the CRISPR repeat sequences to help distinguish self versus nonself, as targets within the bacterial CRISPR locus do not have PAMs. PAM recognition is also required for catalytic activity.</text>
</comment>
<dbReference type="InterPro" id="IPR041383">
    <property type="entry name" value="RuvC_III"/>
</dbReference>
<evidence type="ECO:0000256" key="12">
    <source>
        <dbReference type="HAMAP-Rule" id="MF_01480"/>
    </source>
</evidence>
<evidence type="ECO:0000256" key="6">
    <source>
        <dbReference type="ARBA" id="ARBA00022842"/>
    </source>
</evidence>
<evidence type="ECO:0000256" key="3">
    <source>
        <dbReference type="ARBA" id="ARBA00022723"/>
    </source>
</evidence>
<evidence type="ECO:0000256" key="5">
    <source>
        <dbReference type="ARBA" id="ARBA00022801"/>
    </source>
</evidence>
<evidence type="ECO:0000313" key="15">
    <source>
        <dbReference type="Proteomes" id="UP000198756"/>
    </source>
</evidence>
<sequence>MKKILGLDLGSTSIGWALVFEAENEQERSEILKLGVRVIPLTTDEQGNFEKGKAITTNQDRTSKRSARRNLQRYKLRRQELMKTLTEYGLINKDSILAEDGPNTTFQTLELRSRSAVERIEKNELARVFISINKKRGYKSSRKAKNEDEGQLIDGMKVAMELNRKKITPGQFSLERLQQGKRFLPDFYRSDLQNEFDRIWEFQSQYYPEILSNNLKQQLIGKNQKAVWAICEKPFRIVGTKRNTSGFDRKLENFQWRVDALQKQLSLEQLIVVLQEINSQINSSSGYLGSISDRSKELFFNHQTVGQYLFEQIKADRHTRLKGQVFYRKDYEDEFDTIWNVQSQFYPELNLELKEIIKEIIIFYQRRLKSQKGLIGICELEGKKIEMVVDGKTKIKLIGPKVCPKSSPLFQEFRIWQRLNDLEVISKKDRAKRRLEQEEKQVLFEELTVRDKLAKAEVLKLLFKNHKELDLNFEKLDGNRTSFKLFEAYRKILIASGHEEYDFSKLSFFEIKSLVSSIFEGLGISIEILDFNSNADGGELEKQPMIQLWHLLYSYDGDNSPTGNESLIKKLKAKFGFDEDYARILSAVTFEDDYGSLSSRAISKIIPHLKDGKQYDEAVQLGGYKSHSNSETREERAKKVLKTKLEILPKNSLRNPVVEKILNQAINVVNAVIDEYGKPDEIRLELARELKKSAKEREELTKSIGAASVEHERIRQILVSEFGLSYVSRNDIIRYKLWKETDGISVYTGKAIQATDLFSKEYDIEHVIPKARLFDDSFSNKTLCEAFLNKEKKDETPYDFLSRKLSEQEFLQYTVRVEEFYKQGKFSKGKYKKLMMKGSEIPDGFIDRDLRNSQYIAKKAKELLEEVCRTVNTTTGSVTDRLREDWQLVNVMQELNWEKYRKLGLTYYDTNREGKNLPRIKDWTKRNDHRHHAMDALAVAFTKYNHVQYLNNLNARRDDNKKMAPIIKAIENKELYRDENNKLKFKPPIPLDDFRAETKWHLENTLISFKAKNKVVTPQKNKIKGSNKIQQTLTPRGQLHNESIYGTIKQYKTTISKIGGNFDQETISKVSKKVFREALLKRLSAFDNDPKKAFTGKNSLEKNPIYLDNLQTQKVPEKVKLVEVETVYTIRKSIDPNLRVEKIIDTGVKRILQERLDQFGGDPKKAFVNLDENPIWLNKEKGISVKNITISGVSNAVALHDKKDKFGNLILDKNGKNQPVDFVNTGNNHHVAIYRDSEGKLHENVVSFFESLARVNAGLPIIDKTLNNSDGWEFLFSLKQNEYFVFPNEQTGFDPKELDLTDQNNFYLISPNLFRVQKIGSKDYVFRHHLETTLNDSKELEGILFYRLRSTDRLGKIQKVRINHLGKIVQVGDY</sequence>
<dbReference type="GO" id="GO:0016787">
    <property type="term" value="F:hydrolase activity"/>
    <property type="evidence" value="ECO:0007669"/>
    <property type="project" value="UniProtKB-KW"/>
</dbReference>
<keyword evidence="2 12" id="KW-0540">Nuclease</keyword>
<dbReference type="Pfam" id="PF18541">
    <property type="entry name" value="RuvC_III"/>
    <property type="match status" value="1"/>
</dbReference>
<dbReference type="GO" id="GO:0003677">
    <property type="term" value="F:DNA binding"/>
    <property type="evidence" value="ECO:0007669"/>
    <property type="project" value="UniProtKB-UniRule"/>
</dbReference>
<dbReference type="GO" id="GO:0046872">
    <property type="term" value="F:metal ion binding"/>
    <property type="evidence" value="ECO:0007669"/>
    <property type="project" value="UniProtKB-UniRule"/>
</dbReference>
<accession>A0A1G5Z8I3</accession>
<keyword evidence="4 12" id="KW-0255">Endonuclease</keyword>
<evidence type="ECO:0000256" key="7">
    <source>
        <dbReference type="ARBA" id="ARBA00022884"/>
    </source>
</evidence>
<feature type="binding site" evidence="12">
    <location>
        <position position="932"/>
    </location>
    <ligand>
        <name>Mg(2+)</name>
        <dbReference type="ChEBI" id="CHEBI:18420"/>
        <label>2</label>
    </ligand>
</feature>
<dbReference type="InterPro" id="IPR028629">
    <property type="entry name" value="Cas9"/>
</dbReference>
<evidence type="ECO:0000259" key="13">
    <source>
        <dbReference type="PROSITE" id="PS51749"/>
    </source>
</evidence>
<keyword evidence="10" id="KW-0464">Manganese</keyword>
<dbReference type="PROSITE" id="PS51749">
    <property type="entry name" value="HNH_CAS9"/>
    <property type="match status" value="1"/>
</dbReference>
<evidence type="ECO:0000256" key="2">
    <source>
        <dbReference type="ARBA" id="ARBA00022722"/>
    </source>
</evidence>
<evidence type="ECO:0000256" key="9">
    <source>
        <dbReference type="ARBA" id="ARBA00023125"/>
    </source>
</evidence>
<comment type="domain">
    <text evidence="12">Has 2 endonuclease domains. The discontinuous RuvC-like domain cleaves the target DNA noncomplementary to crRNA while the HNH nuclease domain cleaves the target DNA complementary to crRNA.</text>
</comment>
<keyword evidence="9 12" id="KW-0238">DNA-binding</keyword>
<proteinExistence type="inferred from homology"/>
<evidence type="ECO:0000256" key="8">
    <source>
        <dbReference type="ARBA" id="ARBA00023118"/>
    </source>
</evidence>
<keyword evidence="7 12" id="KW-0694">RNA-binding</keyword>
<feature type="binding site" evidence="12">
    <location>
        <position position="685"/>
    </location>
    <ligand>
        <name>Mg(2+)</name>
        <dbReference type="ChEBI" id="CHEBI:18420"/>
        <label>1</label>
    </ligand>
</feature>
<evidence type="ECO:0000256" key="11">
    <source>
        <dbReference type="ARBA" id="ARBA00046380"/>
    </source>
</evidence>
<name>A0A1G5Z8I3_9BACT</name>
<keyword evidence="6 12" id="KW-0460">Magnesium</keyword>
<keyword evidence="5 12" id="KW-0378">Hydrolase</keyword>
<comment type="similarity">
    <text evidence="12">Belongs to the CRISPR-associated Cas9 family.</text>
</comment>
<feature type="active site" description="For RuvC-like nuclease domain" evidence="12">
    <location>
        <position position="8"/>
    </location>
</feature>
<reference evidence="15" key="1">
    <citation type="submission" date="2016-10" db="EMBL/GenBank/DDBJ databases">
        <authorList>
            <person name="Varghese N."/>
            <person name="Submissions S."/>
        </authorList>
    </citation>
    <scope>NUCLEOTIDE SEQUENCE [LARGE SCALE GENOMIC DNA]</scope>
    <source>
        <strain evidence="15">DSM 22703</strain>
    </source>
</reference>
<dbReference type="InterPro" id="IPR033114">
    <property type="entry name" value="HNH_CAS9"/>
</dbReference>
<evidence type="ECO:0000256" key="4">
    <source>
        <dbReference type="ARBA" id="ARBA00022759"/>
    </source>
</evidence>
<dbReference type="STRING" id="279824.SAMN03080617_03313"/>
<dbReference type="OrthoDB" id="9777169at2"/>
<evidence type="ECO:0000313" key="14">
    <source>
        <dbReference type="EMBL" id="SDA90703.1"/>
    </source>
</evidence>
<dbReference type="EC" id="3.1.-.-" evidence="12"/>
<dbReference type="Proteomes" id="UP000198756">
    <property type="component" value="Unassembled WGS sequence"/>
</dbReference>
<dbReference type="GO" id="GO:0003723">
    <property type="term" value="F:RNA binding"/>
    <property type="evidence" value="ECO:0007669"/>
    <property type="project" value="UniProtKB-UniRule"/>
</dbReference>
<dbReference type="EMBL" id="FMXE01000028">
    <property type="protein sequence ID" value="SDA90703.1"/>
    <property type="molecule type" value="Genomic_DNA"/>
</dbReference>
<evidence type="ECO:0000256" key="10">
    <source>
        <dbReference type="ARBA" id="ARBA00023211"/>
    </source>
</evidence>
<protein>
    <recommendedName>
        <fullName evidence="12">CRISPR-associated endonuclease Cas9</fullName>
        <ecNumber evidence="12">3.1.-.-</ecNumber>
    </recommendedName>
</protein>
<dbReference type="Pfam" id="PF13395">
    <property type="entry name" value="HNH_4"/>
    <property type="match status" value="1"/>
</dbReference>
<gene>
    <name evidence="12" type="primary">cas9</name>
    <name evidence="14" type="ORF">SAMN03080617_03313</name>
</gene>
<dbReference type="HAMAP" id="MF_01480">
    <property type="entry name" value="Cas9"/>
    <property type="match status" value="1"/>
</dbReference>
<evidence type="ECO:0000256" key="1">
    <source>
        <dbReference type="ARBA" id="ARBA00001946"/>
    </source>
</evidence>
<dbReference type="InterPro" id="IPR003615">
    <property type="entry name" value="HNH_nuc"/>
</dbReference>
<dbReference type="GO" id="GO:0004519">
    <property type="term" value="F:endonuclease activity"/>
    <property type="evidence" value="ECO:0007669"/>
    <property type="project" value="UniProtKB-UniRule"/>
</dbReference>
<keyword evidence="3 12" id="KW-0479">Metal-binding</keyword>
<feature type="binding site" evidence="12">
    <location>
        <position position="8"/>
    </location>
    <ligand>
        <name>Mg(2+)</name>
        <dbReference type="ChEBI" id="CHEBI:18420"/>
        <label>2</label>
    </ligand>
</feature>
<feature type="binding site" evidence="12">
    <location>
        <position position="8"/>
    </location>
    <ligand>
        <name>Mg(2+)</name>
        <dbReference type="ChEBI" id="CHEBI:18420"/>
        <label>1</label>
    </ligand>
</feature>
<feature type="binding site" evidence="12">
    <location>
        <position position="689"/>
    </location>
    <ligand>
        <name>Mg(2+)</name>
        <dbReference type="ChEBI" id="CHEBI:18420"/>
        <label>1</label>
    </ligand>
</feature>
<comment type="subunit">
    <text evidence="11 12">Monomer. Binds crRNA and tracrRNA.</text>
</comment>
<feature type="active site" description="Proton acceptor for HNH nuclease domain" evidence="12">
    <location>
        <position position="766"/>
    </location>
</feature>
<organism evidence="14 15">
    <name type="scientific">Algoriphagus alkaliphilus</name>
    <dbReference type="NCBI Taxonomy" id="279824"/>
    <lineage>
        <taxon>Bacteria</taxon>
        <taxon>Pseudomonadati</taxon>
        <taxon>Bacteroidota</taxon>
        <taxon>Cytophagia</taxon>
        <taxon>Cytophagales</taxon>
        <taxon>Cyclobacteriaceae</taxon>
        <taxon>Algoriphagus</taxon>
    </lineage>
</organism>
<dbReference type="NCBIfam" id="TIGR01865">
    <property type="entry name" value="cas_Csn1"/>
    <property type="match status" value="2"/>
</dbReference>
<dbReference type="Gene3D" id="3.30.420.10">
    <property type="entry name" value="Ribonuclease H-like superfamily/Ribonuclease H"/>
    <property type="match status" value="3"/>
</dbReference>
<comment type="cofactor">
    <cofactor evidence="1 12">
        <name>Mg(2+)</name>
        <dbReference type="ChEBI" id="CHEBI:18420"/>
    </cofactor>
</comment>
<dbReference type="GO" id="GO:0051607">
    <property type="term" value="P:defense response to virus"/>
    <property type="evidence" value="ECO:0007669"/>
    <property type="project" value="UniProtKB-UniRule"/>
</dbReference>